<dbReference type="EMBL" id="KZ309083">
    <property type="protein sequence ID" value="KAG8236811.1"/>
    <property type="molecule type" value="Genomic_DNA"/>
</dbReference>
<dbReference type="Proteomes" id="UP000792457">
    <property type="component" value="Unassembled WGS sequence"/>
</dbReference>
<dbReference type="AlphaFoldDB" id="A0A8K0P7K1"/>
<evidence type="ECO:0000313" key="3">
    <source>
        <dbReference type="Proteomes" id="UP000792457"/>
    </source>
</evidence>
<comment type="caution">
    <text evidence="2">The sequence shown here is derived from an EMBL/GenBank/DDBJ whole genome shotgun (WGS) entry which is preliminary data.</text>
</comment>
<keyword evidence="3" id="KW-1185">Reference proteome</keyword>
<protein>
    <submittedName>
        <fullName evidence="2">Uncharacterized protein</fullName>
    </submittedName>
</protein>
<proteinExistence type="predicted"/>
<feature type="compositionally biased region" description="Low complexity" evidence="1">
    <location>
        <begin position="51"/>
        <end position="83"/>
    </location>
</feature>
<evidence type="ECO:0000313" key="2">
    <source>
        <dbReference type="EMBL" id="KAG8236811.1"/>
    </source>
</evidence>
<feature type="compositionally biased region" description="Low complexity" evidence="1">
    <location>
        <begin position="112"/>
        <end position="132"/>
    </location>
</feature>
<organism evidence="2 3">
    <name type="scientific">Ladona fulva</name>
    <name type="common">Scarce chaser dragonfly</name>
    <name type="synonym">Libellula fulva</name>
    <dbReference type="NCBI Taxonomy" id="123851"/>
    <lineage>
        <taxon>Eukaryota</taxon>
        <taxon>Metazoa</taxon>
        <taxon>Ecdysozoa</taxon>
        <taxon>Arthropoda</taxon>
        <taxon>Hexapoda</taxon>
        <taxon>Insecta</taxon>
        <taxon>Pterygota</taxon>
        <taxon>Palaeoptera</taxon>
        <taxon>Odonata</taxon>
        <taxon>Epiprocta</taxon>
        <taxon>Anisoptera</taxon>
        <taxon>Libelluloidea</taxon>
        <taxon>Libellulidae</taxon>
        <taxon>Ladona</taxon>
    </lineage>
</organism>
<sequence length="176" mass="18659">MGRGHQMQQGPGGPIHAYRGPPPEPPGQEWGTQQEMGWSGDQSGHQMANYGPQQGSFQQQQPQQGQQHMQQQHMQQQQGDMSQLGRPVQQSKPLKGIPAVVPDFVIPANKESPTTAAATATSSSGPSFPSAPNFMQKFSEITGAGSGSGGATGESSMDNLLSKGKELIFKKFGLGD</sequence>
<name>A0A8K0P7K1_LADFU</name>
<reference evidence="2" key="2">
    <citation type="submission" date="2017-10" db="EMBL/GenBank/DDBJ databases">
        <title>Ladona fulva Genome sequencing and assembly.</title>
        <authorList>
            <person name="Murali S."/>
            <person name="Richards S."/>
            <person name="Bandaranaike D."/>
            <person name="Bellair M."/>
            <person name="Blankenburg K."/>
            <person name="Chao H."/>
            <person name="Dinh H."/>
            <person name="Doddapaneni H."/>
            <person name="Dugan-Rocha S."/>
            <person name="Elkadiri S."/>
            <person name="Gnanaolivu R."/>
            <person name="Hernandez B."/>
            <person name="Skinner E."/>
            <person name="Javaid M."/>
            <person name="Lee S."/>
            <person name="Li M."/>
            <person name="Ming W."/>
            <person name="Munidasa M."/>
            <person name="Muniz J."/>
            <person name="Nguyen L."/>
            <person name="Hughes D."/>
            <person name="Osuji N."/>
            <person name="Pu L.-L."/>
            <person name="Puazo M."/>
            <person name="Qu C."/>
            <person name="Quiroz J."/>
            <person name="Raj R."/>
            <person name="Weissenberger G."/>
            <person name="Xin Y."/>
            <person name="Zou X."/>
            <person name="Han Y."/>
            <person name="Worley K."/>
            <person name="Muzny D."/>
            <person name="Gibbs R."/>
        </authorList>
    </citation>
    <scope>NUCLEOTIDE SEQUENCE</scope>
    <source>
        <strain evidence="2">Sampled in the wild</strain>
    </source>
</reference>
<reference evidence="2" key="1">
    <citation type="submission" date="2013-04" db="EMBL/GenBank/DDBJ databases">
        <authorList>
            <person name="Qu J."/>
            <person name="Murali S.C."/>
            <person name="Bandaranaike D."/>
            <person name="Bellair M."/>
            <person name="Blankenburg K."/>
            <person name="Chao H."/>
            <person name="Dinh H."/>
            <person name="Doddapaneni H."/>
            <person name="Downs B."/>
            <person name="Dugan-Rocha S."/>
            <person name="Elkadiri S."/>
            <person name="Gnanaolivu R.D."/>
            <person name="Hernandez B."/>
            <person name="Javaid M."/>
            <person name="Jayaseelan J.C."/>
            <person name="Lee S."/>
            <person name="Li M."/>
            <person name="Ming W."/>
            <person name="Munidasa M."/>
            <person name="Muniz J."/>
            <person name="Nguyen L."/>
            <person name="Ongeri F."/>
            <person name="Osuji N."/>
            <person name="Pu L.-L."/>
            <person name="Puazo M."/>
            <person name="Qu C."/>
            <person name="Quiroz J."/>
            <person name="Raj R."/>
            <person name="Weissenberger G."/>
            <person name="Xin Y."/>
            <person name="Zou X."/>
            <person name="Han Y."/>
            <person name="Richards S."/>
            <person name="Worley K."/>
            <person name="Muzny D."/>
            <person name="Gibbs R."/>
        </authorList>
    </citation>
    <scope>NUCLEOTIDE SEQUENCE</scope>
    <source>
        <strain evidence="2">Sampled in the wild</strain>
    </source>
</reference>
<accession>A0A8K0P7K1</accession>
<feature type="region of interest" description="Disordered" evidence="1">
    <location>
        <begin position="1"/>
        <end position="96"/>
    </location>
</feature>
<evidence type="ECO:0000256" key="1">
    <source>
        <dbReference type="SAM" id="MobiDB-lite"/>
    </source>
</evidence>
<gene>
    <name evidence="2" type="ORF">J437_LFUL014077</name>
</gene>
<feature type="region of interest" description="Disordered" evidence="1">
    <location>
        <begin position="112"/>
        <end position="160"/>
    </location>
</feature>